<evidence type="ECO:0000256" key="9">
    <source>
        <dbReference type="ARBA" id="ARBA00022806"/>
    </source>
</evidence>
<comment type="catalytic activity">
    <reaction evidence="15">
        <text>ATP + H2O = ADP + phosphate + H(+)</text>
        <dbReference type="Rhea" id="RHEA:13065"/>
        <dbReference type="ChEBI" id="CHEBI:15377"/>
        <dbReference type="ChEBI" id="CHEBI:15378"/>
        <dbReference type="ChEBI" id="CHEBI:30616"/>
        <dbReference type="ChEBI" id="CHEBI:43474"/>
        <dbReference type="ChEBI" id="CHEBI:456216"/>
        <dbReference type="EC" id="3.6.4.13"/>
    </reaction>
    <physiologicalReaction direction="left-to-right" evidence="15">
        <dbReference type="Rhea" id="RHEA:13066"/>
    </physiologicalReaction>
</comment>
<evidence type="ECO:0000256" key="12">
    <source>
        <dbReference type="ARBA" id="ARBA00022859"/>
    </source>
</evidence>
<gene>
    <name evidence="19" type="ORF">DME_LOCUS1210</name>
</gene>
<dbReference type="InterPro" id="IPR038557">
    <property type="entry name" value="RLR_C_sf"/>
</dbReference>
<keyword evidence="13" id="KW-0694">RNA-binding</keyword>
<evidence type="ECO:0000256" key="1">
    <source>
        <dbReference type="ARBA" id="ARBA00004496"/>
    </source>
</evidence>
<feature type="domain" description="Helicase ATP-binding" evidence="16">
    <location>
        <begin position="179"/>
        <end position="371"/>
    </location>
</feature>
<keyword evidence="6" id="KW-0479">Metal-binding</keyword>
<reference evidence="19 21" key="2">
    <citation type="submission" date="2018-11" db="EMBL/GenBank/DDBJ databases">
        <authorList>
            <consortium name="Pathogen Informatics"/>
        </authorList>
    </citation>
    <scope>NUCLEOTIDE SEQUENCE [LARGE SCALE GENOMIC DNA]</scope>
</reference>
<dbReference type="GO" id="GO:0005737">
    <property type="term" value="C:cytoplasm"/>
    <property type="evidence" value="ECO:0007669"/>
    <property type="project" value="UniProtKB-SubCell"/>
</dbReference>
<dbReference type="InterPro" id="IPR021673">
    <property type="entry name" value="RLR_CTR"/>
</dbReference>
<dbReference type="Pfam" id="PF00270">
    <property type="entry name" value="DEAD"/>
    <property type="match status" value="1"/>
</dbReference>
<evidence type="ECO:0000256" key="3">
    <source>
        <dbReference type="ARBA" id="ARBA00012552"/>
    </source>
</evidence>
<dbReference type="GO" id="GO:0005524">
    <property type="term" value="F:ATP binding"/>
    <property type="evidence" value="ECO:0007669"/>
    <property type="project" value="UniProtKB-KW"/>
</dbReference>
<dbReference type="PROSITE" id="PS51789">
    <property type="entry name" value="RLR_CTR"/>
    <property type="match status" value="1"/>
</dbReference>
<comment type="similarity">
    <text evidence="2">Belongs to the helicase family. RLR subfamily.</text>
</comment>
<dbReference type="SMART" id="SM00490">
    <property type="entry name" value="HELICc"/>
    <property type="match status" value="1"/>
</dbReference>
<dbReference type="InterPro" id="IPR027417">
    <property type="entry name" value="P-loop_NTPase"/>
</dbReference>
<dbReference type="WBParaSite" id="DME_0000631301-mRNA-1">
    <property type="protein sequence ID" value="DME_0000631301-mRNA-1"/>
    <property type="gene ID" value="DME_0000631301"/>
</dbReference>
<sequence>MIYAPIVNDSFAYYRKLFEREPLMIDKLVATLEPLPLCKWLDHPDYQQMVNIIQDFMTKKCYDEASCYLLRTLPRICKKGCEPSAWYFDLLNACLHDPANRSAPEFIDPAYRIYLDTFHSQFHLARKLHEKSEVIHSELPATVDENDAIEIRAFRSQEDYKKIPHPEPIELRPYQLELTDAACKGINTIICAPTGSGKTIVTAYIISQHFRNIKAENKTARVAMVVPSVPLVEQQTTMLNRFFRRNFWLEGKSGAESIDIYGRAPYILASHICVFTPQVFINLLKSIRKDDRLYFTDFTLLIFDECHHCDGDHPYNVVLTIDFVYDVKILVLMRMLHGFDGPKPQIVGLTASLPVGSGRFNVEAAVDRMLELCANLSAHSITTVRKHFQNLQEFVIPPIDQIKSVYRPQFDPFASSIQLCMTLIERLLKPLLQEVRDKKQLELRLDEINFPSNQFSIRYESFLGHLKTRLVEMRADSSKYNLMKMLEYLMYYYRASNLSDVLPNRYAYNYLKKRIDGETDEKVYSLTPVQKHLRYLFQSKFYSHLIFFKKHVINPNTSSEFSGEDKEILQVLREILRKQLVDMPMSRIIIFVTTRLICEKLSHYLNIKGIIDQNDIAVAYVTSSNRNSTIRGQTVEEQRNILDRFNSGLLKVLVATAVAEEGLDISACNLIIKYNNTGSERSLIQRRGRARAKGSKSILLVLDGSIEEKELENIQKEELMRRCLMHIQIKSEIEMKNLVESKVKEMNLTKHLMLLQENERKKMFANKRYDLLCQMCGAFICRSTDIRVILENQYVCCDPTIWERIEMCRNFDGKSFAITTTVGRVFCKGKEKLHCNEVLGYIVNFCGAFLPAIAAKAIVMDEKDSDLVKQTKKWDTIRKEKFFIEAITEKDLKEMFISLFNFSKEKHDTFQTESYLVVRRALAEMKKERKRRIPLEE</sequence>
<dbReference type="Proteomes" id="UP000038040">
    <property type="component" value="Unplaced"/>
</dbReference>
<keyword evidence="12" id="KW-0391">Immunity</keyword>
<dbReference type="GO" id="GO:0051607">
    <property type="term" value="P:defense response to virus"/>
    <property type="evidence" value="ECO:0007669"/>
    <property type="project" value="UniProtKB-KW"/>
</dbReference>
<evidence type="ECO:0000256" key="13">
    <source>
        <dbReference type="ARBA" id="ARBA00022884"/>
    </source>
</evidence>
<name>A0A0N4UFT2_DRAME</name>
<dbReference type="Gene3D" id="2.170.150.30">
    <property type="entry name" value="RIG-I-like receptor, C-terminal regulatory domain"/>
    <property type="match status" value="1"/>
</dbReference>
<dbReference type="AlphaFoldDB" id="A0A0N4UFT2"/>
<accession>A0A0N4UFT2</accession>
<dbReference type="Pfam" id="PF11648">
    <property type="entry name" value="RIG-I_C-RD"/>
    <property type="match status" value="1"/>
</dbReference>
<evidence type="ECO:0000259" key="17">
    <source>
        <dbReference type="PROSITE" id="PS51194"/>
    </source>
</evidence>
<protein>
    <recommendedName>
        <fullName evidence="3">RNA helicase</fullName>
        <ecNumber evidence="3">3.6.4.13</ecNumber>
    </recommendedName>
</protein>
<dbReference type="SMART" id="SM00487">
    <property type="entry name" value="DEXDc"/>
    <property type="match status" value="1"/>
</dbReference>
<evidence type="ECO:0000256" key="5">
    <source>
        <dbReference type="ARBA" id="ARBA00022588"/>
    </source>
</evidence>
<evidence type="ECO:0000256" key="15">
    <source>
        <dbReference type="ARBA" id="ARBA00049390"/>
    </source>
</evidence>
<dbReference type="STRING" id="318479.A0A0N4UFT2"/>
<dbReference type="GO" id="GO:0003724">
    <property type="term" value="F:RNA helicase activity"/>
    <property type="evidence" value="ECO:0007669"/>
    <property type="project" value="UniProtKB-EC"/>
</dbReference>
<dbReference type="InterPro" id="IPR014001">
    <property type="entry name" value="Helicase_ATP-bd"/>
</dbReference>
<dbReference type="Proteomes" id="UP000274756">
    <property type="component" value="Unassembled WGS sequence"/>
</dbReference>
<feature type="domain" description="Helicase C-terminal" evidence="17">
    <location>
        <begin position="575"/>
        <end position="739"/>
    </location>
</feature>
<dbReference type="GO" id="GO:0045087">
    <property type="term" value="P:innate immune response"/>
    <property type="evidence" value="ECO:0007669"/>
    <property type="project" value="UniProtKB-KW"/>
</dbReference>
<dbReference type="GO" id="GO:0003723">
    <property type="term" value="F:RNA binding"/>
    <property type="evidence" value="ECO:0007669"/>
    <property type="project" value="UniProtKB-KW"/>
</dbReference>
<keyword evidence="8" id="KW-0378">Hydrolase</keyword>
<dbReference type="Pfam" id="PF18119">
    <property type="entry name" value="RIG-I_C"/>
    <property type="match status" value="1"/>
</dbReference>
<dbReference type="InterPro" id="IPR041204">
    <property type="entry name" value="RIG-I-like_C"/>
</dbReference>
<comment type="subcellular location">
    <subcellularLocation>
        <location evidence="1">Cytoplasm</location>
    </subcellularLocation>
</comment>
<keyword evidence="9" id="KW-0347">Helicase</keyword>
<dbReference type="EC" id="3.6.4.13" evidence="3"/>
<evidence type="ECO:0000313" key="21">
    <source>
        <dbReference type="Proteomes" id="UP000274756"/>
    </source>
</evidence>
<dbReference type="InterPro" id="IPR051363">
    <property type="entry name" value="RLR_Helicase"/>
</dbReference>
<dbReference type="GO" id="GO:0046872">
    <property type="term" value="F:metal ion binding"/>
    <property type="evidence" value="ECO:0007669"/>
    <property type="project" value="UniProtKB-KW"/>
</dbReference>
<evidence type="ECO:0000256" key="10">
    <source>
        <dbReference type="ARBA" id="ARBA00022833"/>
    </source>
</evidence>
<proteinExistence type="inferred from homology"/>
<evidence type="ECO:0000313" key="20">
    <source>
        <dbReference type="Proteomes" id="UP000038040"/>
    </source>
</evidence>
<dbReference type="Gene3D" id="1.20.1320.30">
    <property type="match status" value="1"/>
</dbReference>
<dbReference type="EMBL" id="UYYG01000016">
    <property type="protein sequence ID" value="VDN51237.1"/>
    <property type="molecule type" value="Genomic_DNA"/>
</dbReference>
<dbReference type="PANTHER" id="PTHR14074:SF16">
    <property type="entry name" value="ANTIVIRAL INNATE IMMUNE RESPONSE RECEPTOR RIG-I"/>
    <property type="match status" value="1"/>
</dbReference>
<organism evidence="20 22">
    <name type="scientific">Dracunculus medinensis</name>
    <name type="common">Guinea worm</name>
    <dbReference type="NCBI Taxonomy" id="318479"/>
    <lineage>
        <taxon>Eukaryota</taxon>
        <taxon>Metazoa</taxon>
        <taxon>Ecdysozoa</taxon>
        <taxon>Nematoda</taxon>
        <taxon>Chromadorea</taxon>
        <taxon>Rhabditida</taxon>
        <taxon>Spirurina</taxon>
        <taxon>Dracunculoidea</taxon>
        <taxon>Dracunculidae</taxon>
        <taxon>Dracunculus</taxon>
    </lineage>
</organism>
<dbReference type="InterPro" id="IPR011545">
    <property type="entry name" value="DEAD/DEAH_box_helicase_dom"/>
</dbReference>
<evidence type="ECO:0000256" key="4">
    <source>
        <dbReference type="ARBA" id="ARBA00022490"/>
    </source>
</evidence>
<evidence type="ECO:0000313" key="22">
    <source>
        <dbReference type="WBParaSite" id="DME_0000631301-mRNA-1"/>
    </source>
</evidence>
<keyword evidence="5" id="KW-0399">Innate immunity</keyword>
<evidence type="ECO:0000259" key="16">
    <source>
        <dbReference type="PROSITE" id="PS51192"/>
    </source>
</evidence>
<dbReference type="OrthoDB" id="416741at2759"/>
<evidence type="ECO:0000256" key="14">
    <source>
        <dbReference type="ARBA" id="ARBA00023118"/>
    </source>
</evidence>
<keyword evidence="21" id="KW-1185">Reference proteome</keyword>
<evidence type="ECO:0000256" key="7">
    <source>
        <dbReference type="ARBA" id="ARBA00022741"/>
    </source>
</evidence>
<keyword evidence="7" id="KW-0547">Nucleotide-binding</keyword>
<dbReference type="InterPro" id="IPR001650">
    <property type="entry name" value="Helicase_C-like"/>
</dbReference>
<dbReference type="SUPFAM" id="SSF52540">
    <property type="entry name" value="P-loop containing nucleoside triphosphate hydrolases"/>
    <property type="match status" value="1"/>
</dbReference>
<evidence type="ECO:0000259" key="18">
    <source>
        <dbReference type="PROSITE" id="PS51789"/>
    </source>
</evidence>
<dbReference type="Gene3D" id="3.40.50.300">
    <property type="entry name" value="P-loop containing nucleotide triphosphate hydrolases"/>
    <property type="match status" value="2"/>
</dbReference>
<dbReference type="PROSITE" id="PS51192">
    <property type="entry name" value="HELICASE_ATP_BIND_1"/>
    <property type="match status" value="1"/>
</dbReference>
<evidence type="ECO:0000256" key="2">
    <source>
        <dbReference type="ARBA" id="ARBA00006866"/>
    </source>
</evidence>
<feature type="domain" description="RLR CTR" evidence="18">
    <location>
        <begin position="759"/>
        <end position="891"/>
    </location>
</feature>
<keyword evidence="14" id="KW-0051">Antiviral defense</keyword>
<evidence type="ECO:0000256" key="11">
    <source>
        <dbReference type="ARBA" id="ARBA00022840"/>
    </source>
</evidence>
<evidence type="ECO:0000313" key="19">
    <source>
        <dbReference type="EMBL" id="VDN51237.1"/>
    </source>
</evidence>
<keyword evidence="4" id="KW-0963">Cytoplasm</keyword>
<dbReference type="PANTHER" id="PTHR14074">
    <property type="entry name" value="HELICASE WITH DEATH DOMAIN-RELATED"/>
    <property type="match status" value="1"/>
</dbReference>
<evidence type="ECO:0000256" key="8">
    <source>
        <dbReference type="ARBA" id="ARBA00022801"/>
    </source>
</evidence>
<dbReference type="GO" id="GO:0016787">
    <property type="term" value="F:hydrolase activity"/>
    <property type="evidence" value="ECO:0007669"/>
    <property type="project" value="UniProtKB-KW"/>
</dbReference>
<keyword evidence="11" id="KW-0067">ATP-binding</keyword>
<reference evidence="22" key="1">
    <citation type="submission" date="2017-02" db="UniProtKB">
        <authorList>
            <consortium name="WormBaseParasite"/>
        </authorList>
    </citation>
    <scope>IDENTIFICATION</scope>
</reference>
<evidence type="ECO:0000256" key="6">
    <source>
        <dbReference type="ARBA" id="ARBA00022723"/>
    </source>
</evidence>
<keyword evidence="10" id="KW-0862">Zinc</keyword>
<dbReference type="PROSITE" id="PS51194">
    <property type="entry name" value="HELICASE_CTER"/>
    <property type="match status" value="1"/>
</dbReference>
<dbReference type="Pfam" id="PF00271">
    <property type="entry name" value="Helicase_C"/>
    <property type="match status" value="1"/>
</dbReference>